<dbReference type="AlphaFoldDB" id="A0A2A2EKR2"/>
<evidence type="ECO:0000313" key="3">
    <source>
        <dbReference type="Proteomes" id="UP000217986"/>
    </source>
</evidence>
<sequence length="312" mass="34372">MTKRSGAHQVLAFEINTNFTRYALFTDGRMGIPGTFATPNTDPDEFYDVLAQVVRKLDVRLDGIAISMPGFINPRTQTAETAGALRILYKQRIGAELTARLGVDIPTWMENDANCAAMAEKMTGNARKCDDFVLFTLDMGMGGALFLDGRLRRGKDWRAGELGAMIINYDSSGALPLHDFVSTMKLSQWYADEFGVNAGDILPSTLFHKLDDPRVRAIVERWLRYVAVGVFNTVVAVDPQIVLIGGSISREPALVPMLEDALDSIRDWKPFKTRIRRCRHSGNAGLIGAYYMFVEEVVEGGGVGDTLAVGAR</sequence>
<name>A0A2A2EKR2_9BIFI</name>
<protein>
    <submittedName>
        <fullName evidence="2">Transcriptional regulator</fullName>
    </submittedName>
</protein>
<reference evidence="2 3" key="1">
    <citation type="journal article" date="2017" name="ISME J.">
        <title>Unveiling bifidobacterial biogeography across the mammalian branch of the tree of life.</title>
        <authorList>
            <person name="Milani C."/>
            <person name="Mangifesta M."/>
            <person name="Mancabelli L."/>
            <person name="Lugli G.A."/>
            <person name="James K."/>
            <person name="Duranti S."/>
            <person name="Turroni F."/>
            <person name="Ferrario C."/>
            <person name="Ossiprandi M.C."/>
            <person name="van Sinderen D."/>
            <person name="Ventura M."/>
        </authorList>
    </citation>
    <scope>NUCLEOTIDE SEQUENCE [LARGE SCALE GENOMIC DNA]</scope>
    <source>
        <strain evidence="2 3">70</strain>
    </source>
</reference>
<dbReference type="Pfam" id="PF00480">
    <property type="entry name" value="ROK"/>
    <property type="match status" value="1"/>
</dbReference>
<keyword evidence="3" id="KW-1185">Reference proteome</keyword>
<dbReference type="EMBL" id="MVOG01000009">
    <property type="protein sequence ID" value="PAU69577.1"/>
    <property type="molecule type" value="Genomic_DNA"/>
</dbReference>
<dbReference type="Proteomes" id="UP000217986">
    <property type="component" value="Unassembled WGS sequence"/>
</dbReference>
<evidence type="ECO:0000313" key="2">
    <source>
        <dbReference type="EMBL" id="PAU69577.1"/>
    </source>
</evidence>
<evidence type="ECO:0000256" key="1">
    <source>
        <dbReference type="ARBA" id="ARBA00006479"/>
    </source>
</evidence>
<accession>A0A2A2EKR2</accession>
<organism evidence="2 3">
    <name type="scientific">Bifidobacterium italicum</name>
    <dbReference type="NCBI Taxonomy" id="1960968"/>
    <lineage>
        <taxon>Bacteria</taxon>
        <taxon>Bacillati</taxon>
        <taxon>Actinomycetota</taxon>
        <taxon>Actinomycetes</taxon>
        <taxon>Bifidobacteriales</taxon>
        <taxon>Bifidobacteriaceae</taxon>
        <taxon>Bifidobacterium</taxon>
    </lineage>
</organism>
<dbReference type="SUPFAM" id="SSF53067">
    <property type="entry name" value="Actin-like ATPase domain"/>
    <property type="match status" value="1"/>
</dbReference>
<dbReference type="Gene3D" id="3.30.420.40">
    <property type="match status" value="2"/>
</dbReference>
<comment type="similarity">
    <text evidence="1">Belongs to the ROK (NagC/XylR) family.</text>
</comment>
<dbReference type="PANTHER" id="PTHR18964">
    <property type="entry name" value="ROK (REPRESSOR, ORF, KINASE) FAMILY"/>
    <property type="match status" value="1"/>
</dbReference>
<dbReference type="InterPro" id="IPR043129">
    <property type="entry name" value="ATPase_NBD"/>
</dbReference>
<dbReference type="InterPro" id="IPR000600">
    <property type="entry name" value="ROK"/>
</dbReference>
<dbReference type="PANTHER" id="PTHR18964:SF149">
    <property type="entry name" value="BIFUNCTIONAL UDP-N-ACETYLGLUCOSAMINE 2-EPIMERASE_N-ACETYLMANNOSAMINE KINASE"/>
    <property type="match status" value="1"/>
</dbReference>
<dbReference type="OrthoDB" id="9810372at2"/>
<gene>
    <name evidence="2" type="ORF">B1400_0660</name>
</gene>
<dbReference type="RefSeq" id="WP_095613046.1">
    <property type="nucleotide sequence ID" value="NZ_MVOG01000009.1"/>
</dbReference>
<comment type="caution">
    <text evidence="2">The sequence shown here is derived from an EMBL/GenBank/DDBJ whole genome shotgun (WGS) entry which is preliminary data.</text>
</comment>
<proteinExistence type="inferred from homology"/>